<gene>
    <name evidence="2" type="ORF">GRG538_LOCUS26413</name>
    <name evidence="1" type="ORF">LUA448_LOCUS1768</name>
</gene>
<sequence>MKLDSSTNFHPNAYKISLETCLQKIVDEVLFLCEDIEVLRGEKQDITANFYKNISNEESVSILRIRDHSRTYQNIENYFHEHLSNVEQFLRFLKSEPWKIIHDTLMTKNEIFKDPTLGKCWLTITFDLFEQQLESSITKSSNPMSITTAIHVPCDIERLERDYDLLRNEKLMKYFTQVQRGLQSLFLSAVIADADIFVIRSPDLSKNFQNIDDLVPEAKTILQTISNIFTSISQKRIQNKLDELYNLCVRFPCIPELLARKITVRKRDFIMNLTDNDKIGLCSKLDTIIIANNRTQHLSVQQRLALRDTKKLDACSIQLIRQDEINPLKESRVDDIGNKISPAF</sequence>
<evidence type="ECO:0000313" key="2">
    <source>
        <dbReference type="EMBL" id="CAF3671597.1"/>
    </source>
</evidence>
<evidence type="ECO:0000313" key="1">
    <source>
        <dbReference type="EMBL" id="CAF3193740.1"/>
    </source>
</evidence>
<evidence type="ECO:0000313" key="3">
    <source>
        <dbReference type="Proteomes" id="UP000663833"/>
    </source>
</evidence>
<dbReference type="AlphaFoldDB" id="A0A817QDQ4"/>
<reference evidence="1" key="1">
    <citation type="submission" date="2021-02" db="EMBL/GenBank/DDBJ databases">
        <authorList>
            <person name="Nowell W R."/>
        </authorList>
    </citation>
    <scope>NUCLEOTIDE SEQUENCE</scope>
</reference>
<proteinExistence type="predicted"/>
<name>A0A817QDQ4_9BILA</name>
<organism evidence="1 3">
    <name type="scientific">Rotaria socialis</name>
    <dbReference type="NCBI Taxonomy" id="392032"/>
    <lineage>
        <taxon>Eukaryota</taxon>
        <taxon>Metazoa</taxon>
        <taxon>Spiralia</taxon>
        <taxon>Gnathifera</taxon>
        <taxon>Rotifera</taxon>
        <taxon>Eurotatoria</taxon>
        <taxon>Bdelloidea</taxon>
        <taxon>Philodinida</taxon>
        <taxon>Philodinidae</taxon>
        <taxon>Rotaria</taxon>
    </lineage>
</organism>
<accession>A0A817QDQ4</accession>
<dbReference type="EMBL" id="CAJNYD010000047">
    <property type="protein sequence ID" value="CAF3193740.1"/>
    <property type="molecule type" value="Genomic_DNA"/>
</dbReference>
<dbReference type="Proteomes" id="UP000663833">
    <property type="component" value="Unassembled WGS sequence"/>
</dbReference>
<dbReference type="EMBL" id="CAJNYT010004589">
    <property type="protein sequence ID" value="CAF3671597.1"/>
    <property type="molecule type" value="Genomic_DNA"/>
</dbReference>
<comment type="caution">
    <text evidence="1">The sequence shown here is derived from an EMBL/GenBank/DDBJ whole genome shotgun (WGS) entry which is preliminary data.</text>
</comment>
<dbReference type="Proteomes" id="UP000663872">
    <property type="component" value="Unassembled WGS sequence"/>
</dbReference>
<protein>
    <submittedName>
        <fullName evidence="1">Uncharacterized protein</fullName>
    </submittedName>
</protein>